<dbReference type="InterPro" id="IPR000843">
    <property type="entry name" value="HTH_LacI"/>
</dbReference>
<dbReference type="SUPFAM" id="SSF53822">
    <property type="entry name" value="Periplasmic binding protein-like I"/>
    <property type="match status" value="1"/>
</dbReference>
<dbReference type="SUPFAM" id="SSF47413">
    <property type="entry name" value="lambda repressor-like DNA-binding domains"/>
    <property type="match status" value="1"/>
</dbReference>
<dbReference type="Pfam" id="PF00356">
    <property type="entry name" value="LacI"/>
    <property type="match status" value="1"/>
</dbReference>
<dbReference type="CDD" id="cd06267">
    <property type="entry name" value="PBP1_LacI_sugar_binding-like"/>
    <property type="match status" value="1"/>
</dbReference>
<dbReference type="CDD" id="cd01392">
    <property type="entry name" value="HTH_LacI"/>
    <property type="match status" value="1"/>
</dbReference>
<evidence type="ECO:0000259" key="4">
    <source>
        <dbReference type="PROSITE" id="PS50932"/>
    </source>
</evidence>
<keyword evidence="3" id="KW-0804">Transcription</keyword>
<feature type="domain" description="HTH lacI-type" evidence="4">
    <location>
        <begin position="12"/>
        <end position="66"/>
    </location>
</feature>
<keyword evidence="2" id="KW-0238">DNA-binding</keyword>
<proteinExistence type="predicted"/>
<dbReference type="EMBL" id="CP082781">
    <property type="protein sequence ID" value="UGS25166.1"/>
    <property type="molecule type" value="Genomic_DNA"/>
</dbReference>
<organism evidence="5 6">
    <name type="scientific">Microbacterium resistens</name>
    <dbReference type="NCBI Taxonomy" id="156977"/>
    <lineage>
        <taxon>Bacteria</taxon>
        <taxon>Bacillati</taxon>
        <taxon>Actinomycetota</taxon>
        <taxon>Actinomycetes</taxon>
        <taxon>Micrococcales</taxon>
        <taxon>Microbacteriaceae</taxon>
        <taxon>Microbacterium</taxon>
    </lineage>
</organism>
<dbReference type="InterPro" id="IPR028082">
    <property type="entry name" value="Peripla_BP_I"/>
</dbReference>
<keyword evidence="6" id="KW-1185">Reference proteome</keyword>
<gene>
    <name evidence="5" type="ORF">K8F61_10690</name>
</gene>
<evidence type="ECO:0000256" key="2">
    <source>
        <dbReference type="ARBA" id="ARBA00023125"/>
    </source>
</evidence>
<dbReference type="PANTHER" id="PTHR30146:SF109">
    <property type="entry name" value="HTH-TYPE TRANSCRIPTIONAL REGULATOR GALS"/>
    <property type="match status" value="1"/>
</dbReference>
<dbReference type="Gene3D" id="3.40.50.2300">
    <property type="match status" value="2"/>
</dbReference>
<evidence type="ECO:0000256" key="1">
    <source>
        <dbReference type="ARBA" id="ARBA00023015"/>
    </source>
</evidence>
<keyword evidence="1" id="KW-0805">Transcription regulation</keyword>
<dbReference type="Proteomes" id="UP001199642">
    <property type="component" value="Chromosome"/>
</dbReference>
<dbReference type="Gene3D" id="1.10.260.40">
    <property type="entry name" value="lambda repressor-like DNA-binding domains"/>
    <property type="match status" value="1"/>
</dbReference>
<reference evidence="5 6" key="1">
    <citation type="submission" date="2023-01" db="EMBL/GenBank/DDBJ databases">
        <title>Characterization of estradiol degrading bacteria Microbacterium sp. MZT7 and reveal degrading genes through genome analysis.</title>
        <authorList>
            <person name="Hao P."/>
            <person name="Gao Y."/>
        </authorList>
    </citation>
    <scope>NUCLEOTIDE SEQUENCE [LARGE SCALE GENOMIC DNA]</scope>
    <source>
        <strain evidence="5 6">MZT7</strain>
    </source>
</reference>
<dbReference type="RefSeq" id="WP_231818994.1">
    <property type="nucleotide sequence ID" value="NZ_CP082781.1"/>
</dbReference>
<evidence type="ECO:0000313" key="6">
    <source>
        <dbReference type="Proteomes" id="UP001199642"/>
    </source>
</evidence>
<dbReference type="PROSITE" id="PS50932">
    <property type="entry name" value="HTH_LACI_2"/>
    <property type="match status" value="1"/>
</dbReference>
<dbReference type="Pfam" id="PF13377">
    <property type="entry name" value="Peripla_BP_3"/>
    <property type="match status" value="1"/>
</dbReference>
<sequence length="343" mass="36112">MGERAKPVASTVTRDDVARLAGVSPAVVSYVVNGTKRLTPETTARVNDAIAKLGYRPNRAARSLRLGSSETLGIVLPDTSNAFFMMLSQAVELAAADRGHGLLVVNSDGTRAGEAARLDRLAARGVDGLILCSSVAFPDVKAFGSRPLLLLNQYERVHGVHTVGVDLLLGAKLAVEHLADHGHRRIGLLAGETSEGDPDARETGWVEAVSEHGLQRGPVARERFSAAGGYLAAQRLIEDGALPSAFFVASDQMALGMLRAFHEHGIRVPEDIAIVSFDNVPDSAYSWPPLATIAQPLAAMGSAAVDALLSGEEPRRRLFVPSLVRRVSCGCPPGEGDGAPAHG</sequence>
<accession>A0ABY3RR26</accession>
<evidence type="ECO:0000256" key="3">
    <source>
        <dbReference type="ARBA" id="ARBA00023163"/>
    </source>
</evidence>
<dbReference type="InterPro" id="IPR010982">
    <property type="entry name" value="Lambda_DNA-bd_dom_sf"/>
</dbReference>
<dbReference type="InterPro" id="IPR046335">
    <property type="entry name" value="LacI/GalR-like_sensor"/>
</dbReference>
<dbReference type="SMART" id="SM00354">
    <property type="entry name" value="HTH_LACI"/>
    <property type="match status" value="1"/>
</dbReference>
<protein>
    <submittedName>
        <fullName evidence="5">LacI family transcriptional regulator</fullName>
    </submittedName>
</protein>
<dbReference type="PANTHER" id="PTHR30146">
    <property type="entry name" value="LACI-RELATED TRANSCRIPTIONAL REPRESSOR"/>
    <property type="match status" value="1"/>
</dbReference>
<name>A0ABY3RR26_9MICO</name>
<evidence type="ECO:0000313" key="5">
    <source>
        <dbReference type="EMBL" id="UGS25166.1"/>
    </source>
</evidence>